<keyword evidence="2" id="KW-1185">Reference proteome</keyword>
<dbReference type="GeneID" id="93095336"/>
<reference evidence="1 2" key="1">
    <citation type="submission" date="2014-03" db="EMBL/GenBank/DDBJ databases">
        <title>Genomics of Bifidobacteria.</title>
        <authorList>
            <person name="Ventura M."/>
            <person name="Milani C."/>
            <person name="Lugli G.A."/>
        </authorList>
    </citation>
    <scope>NUCLEOTIDE SEQUENCE [LARGE SCALE GENOMIC DNA]</scope>
    <source>
        <strain evidence="1 2">DSM 21395</strain>
    </source>
</reference>
<dbReference type="STRING" id="1437603.GCA_000771525_00338"/>
<dbReference type="EMBL" id="JGZE01000013">
    <property type="protein sequence ID" value="KFI76556.1"/>
    <property type="molecule type" value="Genomic_DNA"/>
</dbReference>
<gene>
    <name evidence="1" type="ORF">BMON_1152</name>
</gene>
<dbReference type="Proteomes" id="UP000029082">
    <property type="component" value="Unassembled WGS sequence"/>
</dbReference>
<dbReference type="RefSeq" id="WP_033513207.1">
    <property type="nucleotide sequence ID" value="NZ_JDUO01000011.1"/>
</dbReference>
<accession>A0A087BZV6</accession>
<dbReference type="AlphaFoldDB" id="A0A087BZV6"/>
<proteinExistence type="predicted"/>
<protein>
    <submittedName>
        <fullName evidence="1">Uncharacterized protein</fullName>
    </submittedName>
</protein>
<evidence type="ECO:0000313" key="2">
    <source>
        <dbReference type="Proteomes" id="UP000029082"/>
    </source>
</evidence>
<organism evidence="1 2">
    <name type="scientific">Bifidobacterium mongoliense DSM 21395</name>
    <dbReference type="NCBI Taxonomy" id="1437603"/>
    <lineage>
        <taxon>Bacteria</taxon>
        <taxon>Bacillati</taxon>
        <taxon>Actinomycetota</taxon>
        <taxon>Actinomycetes</taxon>
        <taxon>Bifidobacteriales</taxon>
        <taxon>Bifidobacteriaceae</taxon>
        <taxon>Bifidobacterium</taxon>
    </lineage>
</organism>
<comment type="caution">
    <text evidence="1">The sequence shown here is derived from an EMBL/GenBank/DDBJ whole genome shotgun (WGS) entry which is preliminary data.</text>
</comment>
<name>A0A087BZV6_9BIFI</name>
<evidence type="ECO:0000313" key="1">
    <source>
        <dbReference type="EMBL" id="KFI76556.1"/>
    </source>
</evidence>
<dbReference type="eggNOG" id="ENOG5030VED">
    <property type="taxonomic scope" value="Bacteria"/>
</dbReference>
<dbReference type="OrthoDB" id="4469858at2"/>
<sequence>MSRHALPVKWDGHPIVWDLDVGWTPVGDFTFGGGASRLGWRGCRQCHTKILPRMISGRVMCPGPRRLVLYRCMTCGYTTVSELDDHGWHEWTLDDSDYGDQGSNYMEQGTLI</sequence>